<dbReference type="EMBL" id="BT054558">
    <property type="protein sequence ID" value="ACL53165.1"/>
    <property type="molecule type" value="mRNA"/>
</dbReference>
<proteinExistence type="evidence at transcript level"/>
<protein>
    <submittedName>
        <fullName evidence="2">Uncharacterized protein</fullName>
    </submittedName>
</protein>
<feature type="compositionally biased region" description="Low complexity" evidence="1">
    <location>
        <begin position="67"/>
        <end position="89"/>
    </location>
</feature>
<accession>B7ZZ16</accession>
<name>B7ZZ16_MAIZE</name>
<feature type="compositionally biased region" description="Polar residues" evidence="1">
    <location>
        <begin position="90"/>
        <end position="107"/>
    </location>
</feature>
<evidence type="ECO:0000313" key="2">
    <source>
        <dbReference type="EMBL" id="ACL53165.1"/>
    </source>
</evidence>
<sequence>MHACALLFSRTVWPPGHAWLDTLDQIRRHSASRSGTSSARGTASTPTERGRTGRRRPATGRRLAQTSPSWRPAATARRSASRRLSCSTAGSRQRASRPTGSCTSTASRMRRAQPPAGRRRLATPEARPRLSGYVCYFVKKTCIYKPIYS</sequence>
<evidence type="ECO:0000256" key="1">
    <source>
        <dbReference type="SAM" id="MobiDB-lite"/>
    </source>
</evidence>
<feature type="region of interest" description="Disordered" evidence="1">
    <location>
        <begin position="30"/>
        <end position="124"/>
    </location>
</feature>
<dbReference type="AlphaFoldDB" id="B7ZZ16"/>
<feature type="compositionally biased region" description="Low complexity" evidence="1">
    <location>
        <begin position="32"/>
        <end position="47"/>
    </location>
</feature>
<organism evidence="2">
    <name type="scientific">Zea mays</name>
    <name type="common">Maize</name>
    <dbReference type="NCBI Taxonomy" id="4577"/>
    <lineage>
        <taxon>Eukaryota</taxon>
        <taxon>Viridiplantae</taxon>
        <taxon>Streptophyta</taxon>
        <taxon>Embryophyta</taxon>
        <taxon>Tracheophyta</taxon>
        <taxon>Spermatophyta</taxon>
        <taxon>Magnoliopsida</taxon>
        <taxon>Liliopsida</taxon>
        <taxon>Poales</taxon>
        <taxon>Poaceae</taxon>
        <taxon>PACMAD clade</taxon>
        <taxon>Panicoideae</taxon>
        <taxon>Andropogonodae</taxon>
        <taxon>Andropogoneae</taxon>
        <taxon>Tripsacinae</taxon>
        <taxon>Zea</taxon>
    </lineage>
</organism>
<reference evidence="2" key="1">
    <citation type="journal article" date="2009" name="PLoS Genet.">
        <title>Sequencing, mapping, and analysis of 27,455 maize full-length cDNAs.</title>
        <authorList>
            <person name="Soderlund C."/>
            <person name="Descour A."/>
            <person name="Kudrna D."/>
            <person name="Bomhoff M."/>
            <person name="Boyd L."/>
            <person name="Currie J."/>
            <person name="Angelova A."/>
            <person name="Collura K."/>
            <person name="Wissotski M."/>
            <person name="Ashley E."/>
            <person name="Morrow D."/>
            <person name="Fernandes J."/>
            <person name="Walbot V."/>
            <person name="Yu Y."/>
        </authorList>
    </citation>
    <scope>NUCLEOTIDE SEQUENCE</scope>
    <source>
        <strain evidence="2">B73</strain>
    </source>
</reference>